<evidence type="ECO:0000313" key="3">
    <source>
        <dbReference type="Proteomes" id="UP000219689"/>
    </source>
</evidence>
<evidence type="ECO:0000313" key="2">
    <source>
        <dbReference type="EMBL" id="PCR91627.1"/>
    </source>
</evidence>
<dbReference type="OrthoDB" id="258836at2157"/>
<organism evidence="2 3">
    <name type="scientific">Natrinema ejinorense</name>
    <dbReference type="NCBI Taxonomy" id="373386"/>
    <lineage>
        <taxon>Archaea</taxon>
        <taxon>Methanobacteriati</taxon>
        <taxon>Methanobacteriota</taxon>
        <taxon>Stenosarchaea group</taxon>
        <taxon>Halobacteria</taxon>
        <taxon>Halobacteriales</taxon>
        <taxon>Natrialbaceae</taxon>
        <taxon>Natrinema</taxon>
    </lineage>
</organism>
<comment type="caution">
    <text evidence="2">The sequence shown here is derived from an EMBL/GenBank/DDBJ whole genome shotgun (WGS) entry which is preliminary data.</text>
</comment>
<dbReference type="RefSeq" id="WP_097380565.1">
    <property type="nucleotide sequence ID" value="NZ_NXNI01000001.1"/>
</dbReference>
<dbReference type="Proteomes" id="UP000219689">
    <property type="component" value="Unassembled WGS sequence"/>
</dbReference>
<sequence length="82" mass="9222">MSNPLRASAGELELEAIMSAIQDGRRVVITTTTGRTESEVILRYDGSVYYCDTPTRLHRHESERDMRRCIRKMGYGAGAEDA</sequence>
<protein>
    <recommendedName>
        <fullName evidence="1">DUF8001 domain-containing protein</fullName>
    </recommendedName>
</protein>
<dbReference type="EMBL" id="NXNI01000001">
    <property type="protein sequence ID" value="PCR91627.1"/>
    <property type="molecule type" value="Genomic_DNA"/>
</dbReference>
<dbReference type="AlphaFoldDB" id="A0A2A5QXS9"/>
<evidence type="ECO:0000259" key="1">
    <source>
        <dbReference type="Pfam" id="PF26008"/>
    </source>
</evidence>
<dbReference type="Pfam" id="PF26008">
    <property type="entry name" value="DUF8001"/>
    <property type="match status" value="1"/>
</dbReference>
<name>A0A2A5QXS9_9EURY</name>
<keyword evidence="3" id="KW-1185">Reference proteome</keyword>
<feature type="domain" description="DUF8001" evidence="1">
    <location>
        <begin position="1"/>
        <end position="77"/>
    </location>
</feature>
<dbReference type="InterPro" id="IPR058314">
    <property type="entry name" value="DUF8001"/>
</dbReference>
<accession>A0A2A5QXS9</accession>
<reference evidence="2 3" key="1">
    <citation type="submission" date="2017-09" db="EMBL/GenBank/DDBJ databases">
        <title>Genome sequences of Natrinema ejinorence JCM 13890T.</title>
        <authorList>
            <person name="Roh S.W."/>
            <person name="Kim Y.B."/>
            <person name="Kim J.Y."/>
        </authorList>
    </citation>
    <scope>NUCLEOTIDE SEQUENCE [LARGE SCALE GENOMIC DNA]</scope>
    <source>
        <strain evidence="2 3">JCM 13890</strain>
    </source>
</reference>
<proteinExistence type="predicted"/>
<gene>
    <name evidence="2" type="ORF">CP557_14495</name>
</gene>